<dbReference type="AlphaFoldDB" id="A0A5B8VWD9"/>
<gene>
    <name evidence="2" type="ORF">FSB76_07750</name>
</gene>
<reference evidence="2 3" key="1">
    <citation type="journal article" date="2013" name="J. Microbiol.">
        <title>Mucilaginibacter ginsenosidivorax sp. nov., with ginsenoside converting activity isolated from sediment.</title>
        <authorList>
            <person name="Kim J.K."/>
            <person name="Choi T.E."/>
            <person name="Liu Q.M."/>
            <person name="Park H.Y."/>
            <person name="Yi T.H."/>
            <person name="Yoon M.H."/>
            <person name="Kim S.C."/>
            <person name="Im W.T."/>
        </authorList>
    </citation>
    <scope>NUCLEOTIDE SEQUENCE [LARGE SCALE GENOMIC DNA]</scope>
    <source>
        <strain evidence="2 3">KHI28</strain>
    </source>
</reference>
<sequence length="255" mass="29238">MTVDPNTKFFIQLVGATGLVSGVVVALFNHLITLRKSRADRRKVEQDIEMGKLQMILLKKQLSDNTEGISETISYYQTNVKERILYDSNVRDVGHDFTSKGGHVYSREKGIEVKSQDRGKGEAVFQENTINLKRTNTTGRFELWLDNYMIENKRVNFIPKDEINGIKRNFKLSLYAKTIGADHTLAFTWKGIEKDKGLILQRKERVINTTEWYPVTLYFTINPTEACKLRIDDYNLTAAPSSIQLKDILLVENLA</sequence>
<dbReference type="KEGG" id="mgk:FSB76_07750"/>
<dbReference type="RefSeq" id="WP_147053037.1">
    <property type="nucleotide sequence ID" value="NZ_CP042437.1"/>
</dbReference>
<keyword evidence="1" id="KW-0812">Transmembrane</keyword>
<keyword evidence="1" id="KW-1133">Transmembrane helix</keyword>
<dbReference type="EMBL" id="CP042437">
    <property type="protein sequence ID" value="QEC75850.1"/>
    <property type="molecule type" value="Genomic_DNA"/>
</dbReference>
<proteinExistence type="predicted"/>
<feature type="transmembrane region" description="Helical" evidence="1">
    <location>
        <begin position="12"/>
        <end position="32"/>
    </location>
</feature>
<protein>
    <submittedName>
        <fullName evidence="2">Uncharacterized protein</fullName>
    </submittedName>
</protein>
<accession>A0A5B8VWD9</accession>
<evidence type="ECO:0000313" key="2">
    <source>
        <dbReference type="EMBL" id="QEC75850.1"/>
    </source>
</evidence>
<keyword evidence="3" id="KW-1185">Reference proteome</keyword>
<evidence type="ECO:0000256" key="1">
    <source>
        <dbReference type="SAM" id="Phobius"/>
    </source>
</evidence>
<dbReference type="Proteomes" id="UP000321362">
    <property type="component" value="Chromosome"/>
</dbReference>
<evidence type="ECO:0000313" key="3">
    <source>
        <dbReference type="Proteomes" id="UP000321362"/>
    </source>
</evidence>
<organism evidence="2 3">
    <name type="scientific">Mucilaginibacter ginsenosidivorax</name>
    <dbReference type="NCBI Taxonomy" id="862126"/>
    <lineage>
        <taxon>Bacteria</taxon>
        <taxon>Pseudomonadati</taxon>
        <taxon>Bacteroidota</taxon>
        <taxon>Sphingobacteriia</taxon>
        <taxon>Sphingobacteriales</taxon>
        <taxon>Sphingobacteriaceae</taxon>
        <taxon>Mucilaginibacter</taxon>
    </lineage>
</organism>
<keyword evidence="1" id="KW-0472">Membrane</keyword>
<name>A0A5B8VWD9_9SPHI</name>